<feature type="compositionally biased region" description="Basic and acidic residues" evidence="1">
    <location>
        <begin position="91"/>
        <end position="100"/>
    </location>
</feature>
<name>A0A1M6S9K1_9BURK</name>
<evidence type="ECO:0000313" key="2">
    <source>
        <dbReference type="EMBL" id="SHK41385.1"/>
    </source>
</evidence>
<sequence length="100" mass="10701">MPEIPGDLRVPLRAAPADGSRESLDEGVAGVGGTFPPDEILPTPLFDIYFLQNAGRWISGEYCVADQLRGQRTGRAAQESESTAIATKLRRAGEDGDATR</sequence>
<dbReference type="Proteomes" id="UP000184395">
    <property type="component" value="Unassembled WGS sequence"/>
</dbReference>
<organism evidence="2 3">
    <name type="scientific">Paraburkholderia terricola</name>
    <dbReference type="NCBI Taxonomy" id="169427"/>
    <lineage>
        <taxon>Bacteria</taxon>
        <taxon>Pseudomonadati</taxon>
        <taxon>Pseudomonadota</taxon>
        <taxon>Betaproteobacteria</taxon>
        <taxon>Burkholderiales</taxon>
        <taxon>Burkholderiaceae</taxon>
        <taxon>Paraburkholderia</taxon>
    </lineage>
</organism>
<gene>
    <name evidence="2" type="ORF">SAMN05192548_102181</name>
</gene>
<proteinExistence type="predicted"/>
<feature type="region of interest" description="Disordered" evidence="1">
    <location>
        <begin position="1"/>
        <end position="35"/>
    </location>
</feature>
<feature type="region of interest" description="Disordered" evidence="1">
    <location>
        <begin position="72"/>
        <end position="100"/>
    </location>
</feature>
<reference evidence="2 3" key="1">
    <citation type="submission" date="2016-11" db="EMBL/GenBank/DDBJ databases">
        <authorList>
            <person name="Jaros S."/>
            <person name="Januszkiewicz K."/>
            <person name="Wedrychowicz H."/>
        </authorList>
    </citation>
    <scope>NUCLEOTIDE SEQUENCE [LARGE SCALE GENOMIC DNA]</scope>
    <source>
        <strain evidence="2 3">LMG 20594</strain>
    </source>
</reference>
<dbReference type="EMBL" id="FRAB01000021">
    <property type="protein sequence ID" value="SHK41385.1"/>
    <property type="molecule type" value="Genomic_DNA"/>
</dbReference>
<evidence type="ECO:0000256" key="1">
    <source>
        <dbReference type="SAM" id="MobiDB-lite"/>
    </source>
</evidence>
<dbReference type="RefSeq" id="WP_073430292.1">
    <property type="nucleotide sequence ID" value="NZ_CADFGY010000021.1"/>
</dbReference>
<dbReference type="AlphaFoldDB" id="A0A1M6S9K1"/>
<evidence type="ECO:0000313" key="3">
    <source>
        <dbReference type="Proteomes" id="UP000184395"/>
    </source>
</evidence>
<accession>A0A1M6S9K1</accession>
<protein>
    <submittedName>
        <fullName evidence="2">Uncharacterized protein</fullName>
    </submittedName>
</protein>